<dbReference type="EMBL" id="JBHTMM010000116">
    <property type="protein sequence ID" value="MFD1312364.1"/>
    <property type="molecule type" value="Genomic_DNA"/>
</dbReference>
<keyword evidence="1" id="KW-0175">Coiled coil</keyword>
<gene>
    <name evidence="3" type="ORF">ACFQ5X_42095</name>
</gene>
<evidence type="ECO:0000256" key="1">
    <source>
        <dbReference type="SAM" id="Coils"/>
    </source>
</evidence>
<evidence type="ECO:0000256" key="2">
    <source>
        <dbReference type="SAM" id="MobiDB-lite"/>
    </source>
</evidence>
<comment type="caution">
    <text evidence="3">The sequence shown here is derived from an EMBL/GenBank/DDBJ whole genome shotgun (WGS) entry which is preliminary data.</text>
</comment>
<keyword evidence="4" id="KW-1185">Reference proteome</keyword>
<protein>
    <recommendedName>
        <fullName evidence="5">Transposase</fullName>
    </recommendedName>
</protein>
<reference evidence="4" key="1">
    <citation type="journal article" date="2019" name="Int. J. Syst. Evol. Microbiol.">
        <title>The Global Catalogue of Microorganisms (GCM) 10K type strain sequencing project: providing services to taxonomists for standard genome sequencing and annotation.</title>
        <authorList>
            <consortium name="The Broad Institute Genomics Platform"/>
            <consortium name="The Broad Institute Genome Sequencing Center for Infectious Disease"/>
            <person name="Wu L."/>
            <person name="Ma J."/>
        </authorList>
    </citation>
    <scope>NUCLEOTIDE SEQUENCE [LARGE SCALE GENOMIC DNA]</scope>
    <source>
        <strain evidence="4">CGMCC 4.7020</strain>
    </source>
</reference>
<feature type="region of interest" description="Disordered" evidence="2">
    <location>
        <begin position="70"/>
        <end position="89"/>
    </location>
</feature>
<sequence>MAETLTGRIRAKYEVLQGDKRIAALARLRIGSDPVHAPVLTALRMLARRVQSLTEEHAVLTAELDDLVTRLNPGDGRPNGQDGRTAHHRQAQVIAVEDDGASTASAMTCTHSLTSTAR</sequence>
<proteinExistence type="predicted"/>
<organism evidence="3 4">
    <name type="scientific">Streptomyces kaempferi</name>
    <dbReference type="NCBI Taxonomy" id="333725"/>
    <lineage>
        <taxon>Bacteria</taxon>
        <taxon>Bacillati</taxon>
        <taxon>Actinomycetota</taxon>
        <taxon>Actinomycetes</taxon>
        <taxon>Kitasatosporales</taxon>
        <taxon>Streptomycetaceae</taxon>
        <taxon>Streptomyces</taxon>
    </lineage>
</organism>
<evidence type="ECO:0008006" key="5">
    <source>
        <dbReference type="Google" id="ProtNLM"/>
    </source>
</evidence>
<dbReference type="Proteomes" id="UP001597058">
    <property type="component" value="Unassembled WGS sequence"/>
</dbReference>
<evidence type="ECO:0000313" key="4">
    <source>
        <dbReference type="Proteomes" id="UP001597058"/>
    </source>
</evidence>
<dbReference type="RefSeq" id="WP_381242944.1">
    <property type="nucleotide sequence ID" value="NZ_JBHSKH010000144.1"/>
</dbReference>
<feature type="coiled-coil region" evidence="1">
    <location>
        <begin position="43"/>
        <end position="70"/>
    </location>
</feature>
<accession>A0ABW3XUZ9</accession>
<evidence type="ECO:0000313" key="3">
    <source>
        <dbReference type="EMBL" id="MFD1312364.1"/>
    </source>
</evidence>
<name>A0ABW3XUZ9_9ACTN</name>